<dbReference type="EMBL" id="GEDV01008409">
    <property type="protein sequence ID" value="JAP80148.1"/>
    <property type="molecule type" value="Transcribed_RNA"/>
</dbReference>
<proteinExistence type="predicted"/>
<name>A0A131YNK6_RHIAP</name>
<dbReference type="Gene3D" id="2.40.128.20">
    <property type="match status" value="1"/>
</dbReference>
<evidence type="ECO:0000313" key="2">
    <source>
        <dbReference type="EMBL" id="JAP80148.1"/>
    </source>
</evidence>
<evidence type="ECO:0000256" key="1">
    <source>
        <dbReference type="SAM" id="SignalP"/>
    </source>
</evidence>
<feature type="signal peptide" evidence="1">
    <location>
        <begin position="1"/>
        <end position="20"/>
    </location>
</feature>
<keyword evidence="1" id="KW-0732">Signal</keyword>
<protein>
    <submittedName>
        <fullName evidence="2">Lipocalin</fullName>
    </submittedName>
</protein>
<organism evidence="2">
    <name type="scientific">Rhipicephalus appendiculatus</name>
    <name type="common">Brown ear tick</name>
    <dbReference type="NCBI Taxonomy" id="34631"/>
    <lineage>
        <taxon>Eukaryota</taxon>
        <taxon>Metazoa</taxon>
        <taxon>Ecdysozoa</taxon>
        <taxon>Arthropoda</taxon>
        <taxon>Chelicerata</taxon>
        <taxon>Arachnida</taxon>
        <taxon>Acari</taxon>
        <taxon>Parasitiformes</taxon>
        <taxon>Ixodida</taxon>
        <taxon>Ixodoidea</taxon>
        <taxon>Ixodidae</taxon>
        <taxon>Rhipicephalinae</taxon>
        <taxon>Rhipicephalus</taxon>
        <taxon>Rhipicephalus</taxon>
    </lineage>
</organism>
<sequence length="183" mass="21668">MHVRVSLAILILFCTHYTSPMQCFPKRRPIIYSIIQFVSTRQRVWTYKISQGGRLRCQYNTMRAITPQQMVYNRTYLYAGHRRSISLLGLFDAQHRNRMYVRTDDLRRTLLGMETLLYEATNTSCGVVKTESIDGTTYYELRVRNDSIARMPERSCESHFKCFARRGTVVYGRDCQDVLRRRK</sequence>
<accession>A0A131YNK6</accession>
<dbReference type="AlphaFoldDB" id="A0A131YNK6"/>
<dbReference type="InterPro" id="IPR012674">
    <property type="entry name" value="Calycin"/>
</dbReference>
<reference evidence="2" key="1">
    <citation type="journal article" date="2016" name="Ticks Tick Borne Dis.">
        <title>De novo assembly and annotation of the salivary gland transcriptome of Rhipicephalus appendiculatus male and female ticks during blood feeding.</title>
        <authorList>
            <person name="de Castro M.H."/>
            <person name="de Klerk D."/>
            <person name="Pienaar R."/>
            <person name="Latif A.A."/>
            <person name="Rees D.J."/>
            <person name="Mans B.J."/>
        </authorList>
    </citation>
    <scope>NUCLEOTIDE SEQUENCE</scope>
    <source>
        <tissue evidence="2">Salivary glands</tissue>
    </source>
</reference>
<feature type="chain" id="PRO_5007285636" evidence="1">
    <location>
        <begin position="21"/>
        <end position="183"/>
    </location>
</feature>